<keyword evidence="2" id="KW-0255">Endonuclease</keyword>
<dbReference type="Pfam" id="PF04471">
    <property type="entry name" value="Mrr_cat"/>
    <property type="match status" value="1"/>
</dbReference>
<dbReference type="GO" id="GO:0009307">
    <property type="term" value="P:DNA restriction-modification system"/>
    <property type="evidence" value="ECO:0007669"/>
    <property type="project" value="InterPro"/>
</dbReference>
<accession>A0AAC9Z944</accession>
<proteinExistence type="predicted"/>
<protein>
    <submittedName>
        <fullName evidence="2">Restriction endonuclease</fullName>
    </submittedName>
</protein>
<keyword evidence="2" id="KW-0540">Nuclease</keyword>
<evidence type="ECO:0000259" key="1">
    <source>
        <dbReference type="Pfam" id="PF04471"/>
    </source>
</evidence>
<organism evidence="2 3">
    <name type="scientific">Phaeobacter gallaeciensis</name>
    <dbReference type="NCBI Taxonomy" id="60890"/>
    <lineage>
        <taxon>Bacteria</taxon>
        <taxon>Pseudomonadati</taxon>
        <taxon>Pseudomonadota</taxon>
        <taxon>Alphaproteobacteria</taxon>
        <taxon>Rhodobacterales</taxon>
        <taxon>Roseobacteraceae</taxon>
        <taxon>Phaeobacter</taxon>
    </lineage>
</organism>
<dbReference type="AlphaFoldDB" id="A0AAC9Z944"/>
<dbReference type="Proteomes" id="UP000217545">
    <property type="component" value="Chromosome"/>
</dbReference>
<dbReference type="GO" id="GO:0004519">
    <property type="term" value="F:endonuclease activity"/>
    <property type="evidence" value="ECO:0007669"/>
    <property type="project" value="UniProtKB-KW"/>
</dbReference>
<gene>
    <name evidence="2" type="ORF">PhaeoP63_01787</name>
</gene>
<name>A0AAC9Z944_9RHOB</name>
<dbReference type="SUPFAM" id="SSF52980">
    <property type="entry name" value="Restriction endonuclease-like"/>
    <property type="match status" value="1"/>
</dbReference>
<dbReference type="EMBL" id="CP010784">
    <property type="protein sequence ID" value="ATF05862.1"/>
    <property type="molecule type" value="Genomic_DNA"/>
</dbReference>
<reference evidence="2 3" key="1">
    <citation type="journal article" date="2017" name="Front. Microbiol.">
        <title>Phaeobacter piscinae sp. nov., a species of the Roseobacter group and potential aquaculture probiont.</title>
        <authorList>
            <person name="Sonnenschein E.C."/>
            <person name="Phippen C.B.W."/>
            <person name="Nielsen K.F."/>
            <person name="Mateiu R.V."/>
            <person name="Melchiorsen J."/>
            <person name="Gram L."/>
            <person name="Overmann J."/>
            <person name="Freese H.M."/>
        </authorList>
    </citation>
    <scope>NUCLEOTIDE SEQUENCE [LARGE SCALE GENOMIC DNA]</scope>
    <source>
        <strain evidence="2 3">P63</strain>
    </source>
</reference>
<sequence>MISSRQFEQRVARIYQLLEAKAKSVTWDKHIPDPDAPTQQRQIDIEIRRPDALVHVECRHRRQPQDVMWVEELIGRRVSLGADLMIAVSSSGYTNTAKIKAEKHGILLRELEQVSEQEVLTWGVRCELLFRFARFSKLRFNVGLMVETRPLISETEILNQLAQNGTIENALRYIANTRHDEIAQKGECEFYVSLAAPPPIFTSTGESYAIGLFDITGLIQQIDIPHSPTGYCEFRGALERPNNPNADLTIFDQVGGEIISHEDKFHWHIDLNSIRAEPNSFFSGSITAKLNQPMVLQSLSLHGTISGEGKLTDVVVSIGTAQIAV</sequence>
<dbReference type="InterPro" id="IPR007560">
    <property type="entry name" value="Restrct_endonuc_IV_Mrr"/>
</dbReference>
<evidence type="ECO:0000313" key="3">
    <source>
        <dbReference type="Proteomes" id="UP000217545"/>
    </source>
</evidence>
<dbReference type="RefSeq" id="WP_024097228.1">
    <property type="nucleotide sequence ID" value="NZ_CP010784.1"/>
</dbReference>
<feature type="domain" description="Restriction endonuclease type IV Mrr" evidence="1">
    <location>
        <begin position="2"/>
        <end position="111"/>
    </location>
</feature>
<keyword evidence="2" id="KW-0378">Hydrolase</keyword>
<dbReference type="GO" id="GO:0003677">
    <property type="term" value="F:DNA binding"/>
    <property type="evidence" value="ECO:0007669"/>
    <property type="project" value="InterPro"/>
</dbReference>
<dbReference type="InterPro" id="IPR011335">
    <property type="entry name" value="Restrct_endonuc-II-like"/>
</dbReference>
<evidence type="ECO:0000313" key="2">
    <source>
        <dbReference type="EMBL" id="ATF05862.1"/>
    </source>
</evidence>